<reference evidence="3 4" key="1">
    <citation type="submission" date="2016-01" db="EMBL/GenBank/DDBJ databases">
        <authorList>
            <person name="McClelland M."/>
            <person name="Jain A."/>
            <person name="Saraogi P."/>
            <person name="Mendelson R."/>
            <person name="Westerman R."/>
            <person name="SanMiguel P."/>
            <person name="Csonka L."/>
        </authorList>
    </citation>
    <scope>NUCLEOTIDE SEQUENCE [LARGE SCALE GENOMIC DNA]</scope>
    <source>
        <strain evidence="3 4">R-53146</strain>
    </source>
</reference>
<keyword evidence="1" id="KW-0812">Transmembrane</keyword>
<evidence type="ECO:0000313" key="3">
    <source>
        <dbReference type="EMBL" id="CVK16062.1"/>
    </source>
</evidence>
<accession>A0A0X3ANY0</accession>
<dbReference type="GO" id="GO:0005886">
    <property type="term" value="C:plasma membrane"/>
    <property type="evidence" value="ECO:0007669"/>
    <property type="project" value="TreeGrafter"/>
</dbReference>
<feature type="transmembrane region" description="Helical" evidence="1">
    <location>
        <begin position="339"/>
        <end position="357"/>
    </location>
</feature>
<dbReference type="Pfam" id="PF07670">
    <property type="entry name" value="Gate"/>
    <property type="match status" value="2"/>
</dbReference>
<feature type="transmembrane region" description="Helical" evidence="1">
    <location>
        <begin position="414"/>
        <end position="437"/>
    </location>
</feature>
<feature type="transmembrane region" description="Helical" evidence="1">
    <location>
        <begin position="299"/>
        <end position="318"/>
    </location>
</feature>
<dbReference type="PANTHER" id="PTHR35793">
    <property type="entry name" value="INNER MEMBRANE PROTEIN YJIG"/>
    <property type="match status" value="1"/>
</dbReference>
<feature type="transmembrane region" description="Helical" evidence="1">
    <location>
        <begin position="142"/>
        <end position="162"/>
    </location>
</feature>
<gene>
    <name evidence="3" type="ORF">Ga0061079_10516</name>
</gene>
<evidence type="ECO:0000259" key="2">
    <source>
        <dbReference type="Pfam" id="PF07670"/>
    </source>
</evidence>
<feature type="transmembrane region" description="Helical" evidence="1">
    <location>
        <begin position="206"/>
        <end position="224"/>
    </location>
</feature>
<dbReference type="InterPro" id="IPR011642">
    <property type="entry name" value="Gate_dom"/>
</dbReference>
<dbReference type="PANTHER" id="PTHR35793:SF2">
    <property type="entry name" value="INNER MEMBRANE PROTEIN YJIG"/>
    <property type="match status" value="1"/>
</dbReference>
<feature type="transmembrane region" description="Helical" evidence="1">
    <location>
        <begin position="449"/>
        <end position="471"/>
    </location>
</feature>
<dbReference type="RefSeq" id="WP_055425277.1">
    <property type="nucleotide sequence ID" value="NZ_FCOR01000005.1"/>
</dbReference>
<feature type="transmembrane region" description="Helical" evidence="1">
    <location>
        <begin position="174"/>
        <end position="194"/>
    </location>
</feature>
<dbReference type="Proteomes" id="UP000182761">
    <property type="component" value="Unassembled WGS sequence"/>
</dbReference>
<evidence type="ECO:0000313" key="4">
    <source>
        <dbReference type="Proteomes" id="UP000182761"/>
    </source>
</evidence>
<keyword evidence="1" id="KW-0472">Membrane</keyword>
<feature type="transmembrane region" description="Helical" evidence="1">
    <location>
        <begin position="5"/>
        <end position="24"/>
    </location>
</feature>
<evidence type="ECO:0000256" key="1">
    <source>
        <dbReference type="SAM" id="Phobius"/>
    </source>
</evidence>
<feature type="domain" description="Nucleoside transporter/FeoB GTPase Gate" evidence="2">
    <location>
        <begin position="51"/>
        <end position="159"/>
    </location>
</feature>
<dbReference type="AlphaFoldDB" id="A0A0X3ANY0"/>
<name>A0A0X3ANY0_9FLAO</name>
<feature type="domain" description="Nucleoside transporter/FeoB GTPase Gate" evidence="2">
    <location>
        <begin position="339"/>
        <end position="442"/>
    </location>
</feature>
<dbReference type="STRING" id="1586267.GCA_001418685_00901"/>
<protein>
    <submittedName>
        <fullName evidence="3">Spore maturation protein SpmA</fullName>
    </submittedName>
</protein>
<keyword evidence="1" id="KW-1133">Transmembrane helix</keyword>
<sequence length="472" mass="52065">MTLNYIWIAFVILSFSVGILKLIFLGDTIVFKHMVDGLFNTTRIAVMDIALPLAGMMTFWLGIMKIGENAGAIRFLSKIVSPFFSKLFPCIPKGHPAIGNMMMNFSANLLGLDNAATPLGLKAMDSLQTLNTKKDTATDAQIMFLVLHTSGLTLIPTSIMLFRYLNGAQDPTDIFIPCIVGTFCTTLFGILIVGIKQRINLYSHEIVLGLLLAILIIFGLSYFIKYSTDSRTEYAVEYVSHITPNTVNVENVSTKEFIKLYPVSFQKQINIKDNKLTSELINKTNQEYVNFERGTASRVISNVLLLLIPVVFITGAFIKKINVFDSFIEGAKEGFGVSIKIIPYLVAMLAAISLLRTSGIMDYIINSISYCLSCIHVNTDFIPALPTALMKPLSGSGSRALMIEAMQNYGADSFIGRLTCIFQGSADTTFYIVALYFGSVGVKRIRYSLSAGLLTDLLGIIAAIFITYYFFG</sequence>
<organism evidence="3 4">
    <name type="scientific">Apibacter mensalis</name>
    <dbReference type="NCBI Taxonomy" id="1586267"/>
    <lineage>
        <taxon>Bacteria</taxon>
        <taxon>Pseudomonadati</taxon>
        <taxon>Bacteroidota</taxon>
        <taxon>Flavobacteriia</taxon>
        <taxon>Flavobacteriales</taxon>
        <taxon>Weeksellaceae</taxon>
        <taxon>Apibacter</taxon>
    </lineage>
</organism>
<feature type="transmembrane region" description="Helical" evidence="1">
    <location>
        <begin position="44"/>
        <end position="64"/>
    </location>
</feature>
<dbReference type="InterPro" id="IPR052549">
    <property type="entry name" value="SpmB"/>
</dbReference>
<dbReference type="EMBL" id="FCOR01000005">
    <property type="protein sequence ID" value="CVK16062.1"/>
    <property type="molecule type" value="Genomic_DNA"/>
</dbReference>
<proteinExistence type="predicted"/>
<keyword evidence="4" id="KW-1185">Reference proteome</keyword>